<feature type="compositionally biased region" description="Low complexity" evidence="1">
    <location>
        <begin position="179"/>
        <end position="195"/>
    </location>
</feature>
<protein>
    <recommendedName>
        <fullName evidence="5">DUF4282 domain-containing protein</fullName>
    </recommendedName>
</protein>
<dbReference type="InterPro" id="IPR025557">
    <property type="entry name" value="DUF4282"/>
</dbReference>
<keyword evidence="2" id="KW-0812">Transmembrane</keyword>
<evidence type="ECO:0000256" key="2">
    <source>
        <dbReference type="SAM" id="Phobius"/>
    </source>
</evidence>
<evidence type="ECO:0000313" key="3">
    <source>
        <dbReference type="EMBL" id="MBB4658048.1"/>
    </source>
</evidence>
<reference evidence="3 4" key="1">
    <citation type="submission" date="2020-08" db="EMBL/GenBank/DDBJ databases">
        <title>Genomic Encyclopedia of Type Strains, Phase IV (KMG-IV): sequencing the most valuable type-strain genomes for metagenomic binning, comparative biology and taxonomic classification.</title>
        <authorList>
            <person name="Goeker M."/>
        </authorList>
    </citation>
    <scope>NUCLEOTIDE SEQUENCE [LARGE SCALE GENOMIC DNA]</scope>
    <source>
        <strain evidence="3 4">DSM 102850</strain>
    </source>
</reference>
<keyword evidence="2" id="KW-1133">Transmembrane helix</keyword>
<keyword evidence="4" id="KW-1185">Reference proteome</keyword>
<evidence type="ECO:0000256" key="1">
    <source>
        <dbReference type="SAM" id="MobiDB-lite"/>
    </source>
</evidence>
<accession>A0A840I1H8</accession>
<keyword evidence="2" id="KW-0472">Membrane</keyword>
<gene>
    <name evidence="3" type="ORF">GGQ59_000548</name>
</gene>
<comment type="caution">
    <text evidence="3">The sequence shown here is derived from an EMBL/GenBank/DDBJ whole genome shotgun (WGS) entry which is preliminary data.</text>
</comment>
<feature type="transmembrane region" description="Helical" evidence="2">
    <location>
        <begin position="22"/>
        <end position="47"/>
    </location>
</feature>
<feature type="transmembrane region" description="Helical" evidence="2">
    <location>
        <begin position="53"/>
        <end position="73"/>
    </location>
</feature>
<proteinExistence type="predicted"/>
<evidence type="ECO:0008006" key="5">
    <source>
        <dbReference type="Google" id="ProtNLM"/>
    </source>
</evidence>
<name>A0A840I1H8_9PROT</name>
<dbReference type="EMBL" id="JACHOB010000001">
    <property type="protein sequence ID" value="MBB4658048.1"/>
    <property type="molecule type" value="Genomic_DNA"/>
</dbReference>
<evidence type="ECO:0000313" key="4">
    <source>
        <dbReference type="Proteomes" id="UP000563524"/>
    </source>
</evidence>
<sequence>MSDIIGRFLTFEETLGRGLVKFAYFVLLIVGAIGTIVTMIGGVVLMFEDFGAGFWQFIAAPFWFLIAVILLRIGAEVVNAVLSIDDNLTHGARIDGRMPARLPGVSESGTRAGVTPPPPASAATASSSSAAHAATGAPNEVVSPAKKATKKRTKKKAAKKTAPSGPASSSSDATRETVDAANASAGSARADASGATEASSRNGTPAGESTARPATDEPKTD</sequence>
<feature type="compositionally biased region" description="Low complexity" evidence="1">
    <location>
        <begin position="121"/>
        <end position="146"/>
    </location>
</feature>
<feature type="compositionally biased region" description="Low complexity" evidence="1">
    <location>
        <begin position="160"/>
        <end position="171"/>
    </location>
</feature>
<dbReference type="AlphaFoldDB" id="A0A840I1H8"/>
<organism evidence="3 4">
    <name type="scientific">Parvularcula dongshanensis</name>
    <dbReference type="NCBI Taxonomy" id="1173995"/>
    <lineage>
        <taxon>Bacteria</taxon>
        <taxon>Pseudomonadati</taxon>
        <taxon>Pseudomonadota</taxon>
        <taxon>Alphaproteobacteria</taxon>
        <taxon>Parvularculales</taxon>
        <taxon>Parvularculaceae</taxon>
        <taxon>Parvularcula</taxon>
    </lineage>
</organism>
<feature type="region of interest" description="Disordered" evidence="1">
    <location>
        <begin position="99"/>
        <end position="221"/>
    </location>
</feature>
<dbReference type="Proteomes" id="UP000563524">
    <property type="component" value="Unassembled WGS sequence"/>
</dbReference>
<dbReference type="Pfam" id="PF14110">
    <property type="entry name" value="DUF4282"/>
    <property type="match status" value="1"/>
</dbReference>
<feature type="compositionally biased region" description="Basic residues" evidence="1">
    <location>
        <begin position="147"/>
        <end position="159"/>
    </location>
</feature>
<dbReference type="RefSeq" id="WP_183815596.1">
    <property type="nucleotide sequence ID" value="NZ_JACHOB010000001.1"/>
</dbReference>